<evidence type="ECO:0000313" key="7">
    <source>
        <dbReference type="EMBL" id="ETI26210.1"/>
    </source>
</evidence>
<feature type="region of interest" description="Disordered" evidence="5">
    <location>
        <begin position="1"/>
        <end position="21"/>
    </location>
</feature>
<protein>
    <submittedName>
        <fullName evidence="7">Uncharacterized protein</fullName>
    </submittedName>
</protein>
<keyword evidence="2 6" id="KW-0812">Transmembrane</keyword>
<evidence type="ECO:0000256" key="3">
    <source>
        <dbReference type="ARBA" id="ARBA00022989"/>
    </source>
</evidence>
<evidence type="ECO:0000256" key="2">
    <source>
        <dbReference type="ARBA" id="ARBA00022692"/>
    </source>
</evidence>
<feature type="compositionally biased region" description="Basic and acidic residues" evidence="5">
    <location>
        <begin position="10"/>
        <end position="19"/>
    </location>
</feature>
<dbReference type="GeneID" id="19981480"/>
<dbReference type="InterPro" id="IPR045863">
    <property type="entry name" value="CorA_TM1_TM2"/>
</dbReference>
<evidence type="ECO:0000256" key="5">
    <source>
        <dbReference type="SAM" id="MobiDB-lite"/>
    </source>
</evidence>
<reference evidence="7 8" key="1">
    <citation type="submission" date="2013-03" db="EMBL/GenBank/DDBJ databases">
        <title>The Genome Sequence of Cladophialophora carrionii CBS 160.54.</title>
        <authorList>
            <consortium name="The Broad Institute Genomics Platform"/>
            <person name="Cuomo C."/>
            <person name="de Hoog S."/>
            <person name="Gorbushina A."/>
            <person name="Walker B."/>
            <person name="Young S.K."/>
            <person name="Zeng Q."/>
            <person name="Gargeya S."/>
            <person name="Fitzgerald M."/>
            <person name="Haas B."/>
            <person name="Abouelleil A."/>
            <person name="Allen A.W."/>
            <person name="Alvarado L."/>
            <person name="Arachchi H.M."/>
            <person name="Berlin A.M."/>
            <person name="Chapman S.B."/>
            <person name="Gainer-Dewar J."/>
            <person name="Goldberg J."/>
            <person name="Griggs A."/>
            <person name="Gujja S."/>
            <person name="Hansen M."/>
            <person name="Howarth C."/>
            <person name="Imamovic A."/>
            <person name="Ireland A."/>
            <person name="Larimer J."/>
            <person name="McCowan C."/>
            <person name="Murphy C."/>
            <person name="Pearson M."/>
            <person name="Poon T.W."/>
            <person name="Priest M."/>
            <person name="Roberts A."/>
            <person name="Saif S."/>
            <person name="Shea T."/>
            <person name="Sisk P."/>
            <person name="Sykes S."/>
            <person name="Wortman J."/>
            <person name="Nusbaum C."/>
            <person name="Birren B."/>
        </authorList>
    </citation>
    <scope>NUCLEOTIDE SEQUENCE [LARGE SCALE GENOMIC DNA]</scope>
    <source>
        <strain evidence="7 8">CBS 160.54</strain>
    </source>
</reference>
<dbReference type="VEuPathDB" id="FungiDB:G647_02987"/>
<organism evidence="7 8">
    <name type="scientific">Cladophialophora carrionii CBS 160.54</name>
    <dbReference type="NCBI Taxonomy" id="1279043"/>
    <lineage>
        <taxon>Eukaryota</taxon>
        <taxon>Fungi</taxon>
        <taxon>Dikarya</taxon>
        <taxon>Ascomycota</taxon>
        <taxon>Pezizomycotina</taxon>
        <taxon>Eurotiomycetes</taxon>
        <taxon>Chaetothyriomycetidae</taxon>
        <taxon>Chaetothyriales</taxon>
        <taxon>Herpotrichiellaceae</taxon>
        <taxon>Cladophialophora</taxon>
    </lineage>
</organism>
<dbReference type="RefSeq" id="XP_008725555.1">
    <property type="nucleotide sequence ID" value="XM_008727333.1"/>
</dbReference>
<dbReference type="EMBL" id="KB822703">
    <property type="protein sequence ID" value="ETI26210.1"/>
    <property type="molecule type" value="Genomic_DNA"/>
</dbReference>
<gene>
    <name evidence="7" type="ORF">G647_02987</name>
</gene>
<proteinExistence type="predicted"/>
<evidence type="ECO:0000256" key="4">
    <source>
        <dbReference type="ARBA" id="ARBA00023136"/>
    </source>
</evidence>
<dbReference type="Proteomes" id="UP000030678">
    <property type="component" value="Unassembled WGS sequence"/>
</dbReference>
<dbReference type="InterPro" id="IPR002523">
    <property type="entry name" value="MgTranspt_CorA/ZnTranspt_ZntB"/>
</dbReference>
<sequence length="298" mass="33155">MTSLDEESSPGEHDYRRSCSETALSANRRPLLPFEYGRLIDHETVKQDSLFLLADVYRFGAFSEGQCLNTLHVSIDDIVPVVAPVNALLEYKSLLDCHHLRLQETLATPRRRARSGWPRADKDGHRQKSNLVTFWLEEDHVHLVARTKELAAACNESMGILMNAAVINEATKAVAQTERMKKLTLMATFSIPLSFTCSIFGMNVHELNSSRWSIWAWIAVTVPVVPLTLVMSLCNLGEPRGARCAGEMCSMRGKAGGLGRDTRLGQEQLDPSLFTLSREMSLDVARASSIEHASRMIG</sequence>
<evidence type="ECO:0000313" key="8">
    <source>
        <dbReference type="Proteomes" id="UP000030678"/>
    </source>
</evidence>
<comment type="subcellular location">
    <subcellularLocation>
        <location evidence="1">Membrane</location>
        <topology evidence="1">Multi-pass membrane protein</topology>
    </subcellularLocation>
</comment>
<dbReference type="HOGENOM" id="CLU_933843_0_0_1"/>
<dbReference type="AlphaFoldDB" id="V9DH78"/>
<accession>V9DH78</accession>
<evidence type="ECO:0000256" key="6">
    <source>
        <dbReference type="SAM" id="Phobius"/>
    </source>
</evidence>
<keyword evidence="3 6" id="KW-1133">Transmembrane helix</keyword>
<evidence type="ECO:0000256" key="1">
    <source>
        <dbReference type="ARBA" id="ARBA00004141"/>
    </source>
</evidence>
<dbReference type="Pfam" id="PF01544">
    <property type="entry name" value="CorA"/>
    <property type="match status" value="1"/>
</dbReference>
<dbReference type="GO" id="GO:0016020">
    <property type="term" value="C:membrane"/>
    <property type="evidence" value="ECO:0007669"/>
    <property type="project" value="UniProtKB-SubCell"/>
</dbReference>
<dbReference type="OrthoDB" id="4137041at2759"/>
<name>V9DH78_9EURO</name>
<dbReference type="SUPFAM" id="SSF144083">
    <property type="entry name" value="Magnesium transport protein CorA, transmembrane region"/>
    <property type="match status" value="1"/>
</dbReference>
<feature type="transmembrane region" description="Helical" evidence="6">
    <location>
        <begin position="214"/>
        <end position="234"/>
    </location>
</feature>
<feature type="transmembrane region" description="Helical" evidence="6">
    <location>
        <begin position="183"/>
        <end position="202"/>
    </location>
</feature>
<dbReference type="Gene3D" id="1.20.58.340">
    <property type="entry name" value="Magnesium transport protein CorA, transmembrane region"/>
    <property type="match status" value="1"/>
</dbReference>
<keyword evidence="4 6" id="KW-0472">Membrane</keyword>
<dbReference type="GO" id="GO:0046873">
    <property type="term" value="F:metal ion transmembrane transporter activity"/>
    <property type="evidence" value="ECO:0007669"/>
    <property type="project" value="InterPro"/>
</dbReference>